<reference evidence="1" key="1">
    <citation type="submission" date="2022-08" db="EMBL/GenBank/DDBJ databases">
        <title>Genome Sequence of Lecanicillium fungicola.</title>
        <authorList>
            <person name="Buettner E."/>
        </authorList>
    </citation>
    <scope>NUCLEOTIDE SEQUENCE</scope>
    <source>
        <strain evidence="1">Babe33</strain>
    </source>
</reference>
<evidence type="ECO:0000313" key="1">
    <source>
        <dbReference type="EMBL" id="KAJ2977484.1"/>
    </source>
</evidence>
<evidence type="ECO:0000313" key="2">
    <source>
        <dbReference type="Proteomes" id="UP001143910"/>
    </source>
</evidence>
<sequence>MLELDIPTIEKYKTVAKESGEPEQIEKLPGGGSFGWYGPKTASRVLGYIPGGGFLSYASVFQVQAAYDMYKNSRLRYGDDVALAVLSYDVATVQPFPAQLHQTVYFIQRLLEGRVAENIELFGESAGGALIIGAILHINHPHPKSERLTLPDGQQFGRILLISPSGPIFTSAASFTENRDKDGFKPEMAQYSWAKIGMKENHDADIPLESPWLTPALKLEEEWYSDWPVVSTDIIWGNDEILRDDIARVANVIRAKSGKPVKLEGIDGATHCPFVVERLMKVPPGAYALAMTKWSQGK</sequence>
<proteinExistence type="predicted"/>
<gene>
    <name evidence="1" type="ORF">NQ176_g4341</name>
</gene>
<protein>
    <submittedName>
        <fullName evidence="1">Uncharacterized protein</fullName>
    </submittedName>
</protein>
<comment type="caution">
    <text evidence="1">The sequence shown here is derived from an EMBL/GenBank/DDBJ whole genome shotgun (WGS) entry which is preliminary data.</text>
</comment>
<accession>A0ACC1NGE1</accession>
<dbReference type="Proteomes" id="UP001143910">
    <property type="component" value="Unassembled WGS sequence"/>
</dbReference>
<name>A0ACC1NGE1_9HYPO</name>
<organism evidence="1 2">
    <name type="scientific">Zarea fungicola</name>
    <dbReference type="NCBI Taxonomy" id="93591"/>
    <lineage>
        <taxon>Eukaryota</taxon>
        <taxon>Fungi</taxon>
        <taxon>Dikarya</taxon>
        <taxon>Ascomycota</taxon>
        <taxon>Pezizomycotina</taxon>
        <taxon>Sordariomycetes</taxon>
        <taxon>Hypocreomycetidae</taxon>
        <taxon>Hypocreales</taxon>
        <taxon>Cordycipitaceae</taxon>
        <taxon>Zarea</taxon>
    </lineage>
</organism>
<dbReference type="EMBL" id="JANJQO010000467">
    <property type="protein sequence ID" value="KAJ2977484.1"/>
    <property type="molecule type" value="Genomic_DNA"/>
</dbReference>
<keyword evidence="2" id="KW-1185">Reference proteome</keyword>